<evidence type="ECO:0000259" key="4">
    <source>
        <dbReference type="PROSITE" id="PS50043"/>
    </source>
</evidence>
<protein>
    <submittedName>
        <fullName evidence="5">DNA-binding response regulator</fullName>
    </submittedName>
</protein>
<evidence type="ECO:0000313" key="5">
    <source>
        <dbReference type="EMBL" id="TGG87087.1"/>
    </source>
</evidence>
<name>A0A8H1LKX5_9ACTN</name>
<gene>
    <name evidence="5" type="ORF">D8771_04870</name>
</gene>
<dbReference type="GO" id="GO:0006355">
    <property type="term" value="P:regulation of DNA-templated transcription"/>
    <property type="evidence" value="ECO:0007669"/>
    <property type="project" value="InterPro"/>
</dbReference>
<dbReference type="Gene3D" id="1.10.10.10">
    <property type="entry name" value="Winged helix-like DNA-binding domain superfamily/Winged helix DNA-binding domain"/>
    <property type="match status" value="1"/>
</dbReference>
<organism evidence="5 6">
    <name type="scientific">Streptomyces albus</name>
    <dbReference type="NCBI Taxonomy" id="1888"/>
    <lineage>
        <taxon>Bacteria</taxon>
        <taxon>Bacillati</taxon>
        <taxon>Actinomycetota</taxon>
        <taxon>Actinomycetes</taxon>
        <taxon>Kitasatosporales</taxon>
        <taxon>Streptomycetaceae</taxon>
        <taxon>Streptomyces</taxon>
    </lineage>
</organism>
<dbReference type="InterPro" id="IPR036388">
    <property type="entry name" value="WH-like_DNA-bd_sf"/>
</dbReference>
<dbReference type="CDD" id="cd06170">
    <property type="entry name" value="LuxR_C_like"/>
    <property type="match status" value="1"/>
</dbReference>
<evidence type="ECO:0000256" key="3">
    <source>
        <dbReference type="ARBA" id="ARBA00023163"/>
    </source>
</evidence>
<dbReference type="InterPro" id="IPR000792">
    <property type="entry name" value="Tscrpt_reg_LuxR_C"/>
</dbReference>
<evidence type="ECO:0000313" key="6">
    <source>
        <dbReference type="Proteomes" id="UP000298111"/>
    </source>
</evidence>
<reference evidence="5 6" key="1">
    <citation type="submission" date="2018-10" db="EMBL/GenBank/DDBJ databases">
        <title>Isolation of pseudouridimycin from Streptomyces albus DSM 40763.</title>
        <authorList>
            <person name="Rosenqvist P."/>
            <person name="Metsae-Ketelae M."/>
            <person name="Virta P."/>
        </authorList>
    </citation>
    <scope>NUCLEOTIDE SEQUENCE [LARGE SCALE GENOMIC DNA]</scope>
    <source>
        <strain evidence="5 6">DSM 40763</strain>
    </source>
</reference>
<dbReference type="PRINTS" id="PR00038">
    <property type="entry name" value="HTHLUXR"/>
</dbReference>
<dbReference type="Pfam" id="PF00196">
    <property type="entry name" value="GerE"/>
    <property type="match status" value="1"/>
</dbReference>
<keyword evidence="1" id="KW-0805">Transcription regulation</keyword>
<dbReference type="RefSeq" id="WP_016467036.1">
    <property type="nucleotide sequence ID" value="NZ_BNEJ01000017.1"/>
</dbReference>
<dbReference type="EMBL" id="RCIY01000029">
    <property type="protein sequence ID" value="TGG87087.1"/>
    <property type="molecule type" value="Genomic_DNA"/>
</dbReference>
<feature type="domain" description="HTH luxR-type" evidence="4">
    <location>
        <begin position="186"/>
        <end position="251"/>
    </location>
</feature>
<dbReference type="SUPFAM" id="SSF46894">
    <property type="entry name" value="C-terminal effector domain of the bipartite response regulators"/>
    <property type="match status" value="1"/>
</dbReference>
<dbReference type="InterPro" id="IPR016032">
    <property type="entry name" value="Sig_transdc_resp-reg_C-effctor"/>
</dbReference>
<dbReference type="GO" id="GO:0003677">
    <property type="term" value="F:DNA binding"/>
    <property type="evidence" value="ECO:0007669"/>
    <property type="project" value="UniProtKB-KW"/>
</dbReference>
<dbReference type="GeneID" id="75185625"/>
<dbReference type="Proteomes" id="UP000298111">
    <property type="component" value="Unassembled WGS sequence"/>
</dbReference>
<dbReference type="PANTHER" id="PTHR44688:SF16">
    <property type="entry name" value="DNA-BINDING TRANSCRIPTIONAL ACTIVATOR DEVR_DOSR"/>
    <property type="match status" value="1"/>
</dbReference>
<dbReference type="PANTHER" id="PTHR44688">
    <property type="entry name" value="DNA-BINDING TRANSCRIPTIONAL ACTIVATOR DEVR_DOSR"/>
    <property type="match status" value="1"/>
</dbReference>
<evidence type="ECO:0000256" key="1">
    <source>
        <dbReference type="ARBA" id="ARBA00023015"/>
    </source>
</evidence>
<proteinExistence type="predicted"/>
<keyword evidence="3" id="KW-0804">Transcription</keyword>
<sequence length="263" mass="28428">MESRGRDYEQLLAVAVRVLESWGQQSPWPAVAGAFAECLDVEVATVTQIERGGARPLTWTSDGLSGQQVRELSRQSVRARNPLIGHYRTQADPCPRTPEEVIGRAAWDRSPAREVALSFTGAGHMLAVPSALTGSAQRGLVLYSGAPFSPARRAFAHRAQPLLAAIDAHDRAVAHLRQAGPRRAEDNARSYGLTPRELTVLTLLSQALPAKTIAARLGISVRTVQTHIHRVYKKLGTRDRMETCLLARNLGLTGDGPAPAPDA</sequence>
<comment type="caution">
    <text evidence="5">The sequence shown here is derived from an EMBL/GenBank/DDBJ whole genome shotgun (WGS) entry which is preliminary data.</text>
</comment>
<dbReference type="AlphaFoldDB" id="A0A8H1LKX5"/>
<dbReference type="SMART" id="SM00421">
    <property type="entry name" value="HTH_LUXR"/>
    <property type="match status" value="1"/>
</dbReference>
<keyword evidence="2 5" id="KW-0238">DNA-binding</keyword>
<accession>A0A8H1LKX5</accession>
<evidence type="ECO:0000256" key="2">
    <source>
        <dbReference type="ARBA" id="ARBA00023125"/>
    </source>
</evidence>
<dbReference type="PROSITE" id="PS50043">
    <property type="entry name" value="HTH_LUXR_2"/>
    <property type="match status" value="1"/>
</dbReference>